<feature type="transmembrane region" description="Helical" evidence="1">
    <location>
        <begin position="253"/>
        <end position="274"/>
    </location>
</feature>
<name>A0A9D1AKX9_9FIRM</name>
<dbReference type="EMBL" id="DVGZ01000001">
    <property type="protein sequence ID" value="HIR46042.1"/>
    <property type="molecule type" value="Genomic_DNA"/>
</dbReference>
<feature type="domain" description="Nucleoside transporter/FeoB GTPase Gate" evidence="2">
    <location>
        <begin position="44"/>
        <end position="144"/>
    </location>
</feature>
<accession>A0A9D1AKX9</accession>
<evidence type="ECO:0000259" key="2">
    <source>
        <dbReference type="Pfam" id="PF07670"/>
    </source>
</evidence>
<feature type="transmembrane region" description="Helical" evidence="1">
    <location>
        <begin position="203"/>
        <end position="225"/>
    </location>
</feature>
<dbReference type="AlphaFoldDB" id="A0A9D1AKX9"/>
<feature type="transmembrane region" description="Helical" evidence="1">
    <location>
        <begin position="327"/>
        <end position="350"/>
    </location>
</feature>
<evidence type="ECO:0000256" key="1">
    <source>
        <dbReference type="SAM" id="Phobius"/>
    </source>
</evidence>
<feature type="transmembrane region" description="Helical" evidence="1">
    <location>
        <begin position="150"/>
        <end position="168"/>
    </location>
</feature>
<dbReference type="Pfam" id="PF07670">
    <property type="entry name" value="Gate"/>
    <property type="match status" value="1"/>
</dbReference>
<evidence type="ECO:0000313" key="3">
    <source>
        <dbReference type="EMBL" id="HIR46042.1"/>
    </source>
</evidence>
<dbReference type="Proteomes" id="UP000824242">
    <property type="component" value="Unassembled WGS sequence"/>
</dbReference>
<feature type="transmembrane region" description="Helical" evidence="1">
    <location>
        <begin position="50"/>
        <end position="73"/>
    </location>
</feature>
<keyword evidence="1" id="KW-1133">Transmembrane helix</keyword>
<reference evidence="3" key="1">
    <citation type="submission" date="2020-10" db="EMBL/GenBank/DDBJ databases">
        <authorList>
            <person name="Gilroy R."/>
        </authorList>
    </citation>
    <scope>NUCLEOTIDE SEQUENCE</scope>
    <source>
        <strain evidence="3">ChiSxjej1B13-7958</strain>
    </source>
</reference>
<evidence type="ECO:0000313" key="4">
    <source>
        <dbReference type="Proteomes" id="UP000824242"/>
    </source>
</evidence>
<sequence length="367" mass="37672">MKKKAELLRCIILLLISLGAGLALSLFPETAARGAAQGLNVCLSVLVPSLFPFLVLSVFLVRSGAAALLGRLLERPMRFLFRLPGCCAPVILMGMLGGYPVGARGTAALLQAGEIDEKQARRMTCFCVNAGPAFVLSAVGAGFLHSPRAGGILLASGLSASLVLGLLLRGRDPLTAHPRSVSRAPAKAGDALVASAFDACRSLAAMCCFVILFAVILEFLSTLIAPGMTLACLSAVLEITGGCRDLAAQGAPLWVFAAALGWGGLSVQLQILSLPGAPRLSFLRFALARLAHAVLAVPFAVVLHAIFPPEIAAQEVFSNTTSQPAASLGGSPAAAGALLVCCAVFLAACYSPRFGAGRGGKKAQGRL</sequence>
<feature type="transmembrane region" description="Helical" evidence="1">
    <location>
        <begin position="286"/>
        <end position="307"/>
    </location>
</feature>
<dbReference type="InterPro" id="IPR011642">
    <property type="entry name" value="Gate_dom"/>
</dbReference>
<keyword evidence="1" id="KW-0472">Membrane</keyword>
<reference evidence="3" key="2">
    <citation type="journal article" date="2021" name="PeerJ">
        <title>Extensive microbial diversity within the chicken gut microbiome revealed by metagenomics and culture.</title>
        <authorList>
            <person name="Gilroy R."/>
            <person name="Ravi A."/>
            <person name="Getino M."/>
            <person name="Pursley I."/>
            <person name="Horton D.L."/>
            <person name="Alikhan N.F."/>
            <person name="Baker D."/>
            <person name="Gharbi K."/>
            <person name="Hall N."/>
            <person name="Watson M."/>
            <person name="Adriaenssens E.M."/>
            <person name="Foster-Nyarko E."/>
            <person name="Jarju S."/>
            <person name="Secka A."/>
            <person name="Antonio M."/>
            <person name="Oren A."/>
            <person name="Chaudhuri R.R."/>
            <person name="La Ragione R."/>
            <person name="Hildebrand F."/>
            <person name="Pallen M.J."/>
        </authorList>
    </citation>
    <scope>NUCLEOTIDE SEQUENCE</scope>
    <source>
        <strain evidence="3">ChiSxjej1B13-7958</strain>
    </source>
</reference>
<keyword evidence="1" id="KW-0812">Transmembrane</keyword>
<proteinExistence type="predicted"/>
<gene>
    <name evidence="3" type="ORF">IAB89_00045</name>
</gene>
<comment type="caution">
    <text evidence="3">The sequence shown here is derived from an EMBL/GenBank/DDBJ whole genome shotgun (WGS) entry which is preliminary data.</text>
</comment>
<protein>
    <submittedName>
        <fullName evidence="3">Sporulation protein</fullName>
    </submittedName>
</protein>
<organism evidence="3 4">
    <name type="scientific">Candidatus Caccousia avicola</name>
    <dbReference type="NCBI Taxonomy" id="2840721"/>
    <lineage>
        <taxon>Bacteria</taxon>
        <taxon>Bacillati</taxon>
        <taxon>Bacillota</taxon>
        <taxon>Clostridia</taxon>
        <taxon>Eubacteriales</taxon>
        <taxon>Oscillospiraceae</taxon>
        <taxon>Oscillospiraceae incertae sedis</taxon>
        <taxon>Candidatus Caccousia</taxon>
    </lineage>
</organism>
<feature type="transmembrane region" description="Helical" evidence="1">
    <location>
        <begin position="126"/>
        <end position="144"/>
    </location>
</feature>